<proteinExistence type="predicted"/>
<organism evidence="5 6">
    <name type="scientific">Desulfosarcina widdelii</name>
    <dbReference type="NCBI Taxonomy" id="947919"/>
    <lineage>
        <taxon>Bacteria</taxon>
        <taxon>Pseudomonadati</taxon>
        <taxon>Thermodesulfobacteriota</taxon>
        <taxon>Desulfobacteria</taxon>
        <taxon>Desulfobacterales</taxon>
        <taxon>Desulfosarcinaceae</taxon>
        <taxon>Desulfosarcina</taxon>
    </lineage>
</organism>
<dbReference type="PROSITE" id="PS50937">
    <property type="entry name" value="HTH_MERR_2"/>
    <property type="match status" value="1"/>
</dbReference>
<dbReference type="KEGG" id="dwd:DSCW_48080"/>
<dbReference type="PANTHER" id="PTHR30204">
    <property type="entry name" value="REDOX-CYCLING DRUG-SENSING TRANSCRIPTIONAL ACTIVATOR SOXR"/>
    <property type="match status" value="1"/>
</dbReference>
<dbReference type="GO" id="GO:0003700">
    <property type="term" value="F:DNA-binding transcription factor activity"/>
    <property type="evidence" value="ECO:0007669"/>
    <property type="project" value="InterPro"/>
</dbReference>
<dbReference type="SMART" id="SM00422">
    <property type="entry name" value="HTH_MERR"/>
    <property type="match status" value="1"/>
</dbReference>
<dbReference type="PANTHER" id="PTHR30204:SF94">
    <property type="entry name" value="HEAVY METAL-DEPENDENT TRANSCRIPTIONAL REGULATOR HI_0293-RELATED"/>
    <property type="match status" value="1"/>
</dbReference>
<evidence type="ECO:0000259" key="4">
    <source>
        <dbReference type="PROSITE" id="PS50937"/>
    </source>
</evidence>
<dbReference type="Proteomes" id="UP000427769">
    <property type="component" value="Chromosome"/>
</dbReference>
<evidence type="ECO:0000313" key="6">
    <source>
        <dbReference type="Proteomes" id="UP000427769"/>
    </source>
</evidence>
<dbReference type="InterPro" id="IPR047057">
    <property type="entry name" value="MerR_fam"/>
</dbReference>
<sequence>MERISIGELAKQAKVNIETIRYYERRGLIAVPPRNKSGHRQYSTEAVRRTEFIKRCQSLGFSLNEIQDILELRMTQQSTCADMKLRVTEKLATVEKKINELIQIRDALTRLEKKCTGGGPIGKCPILEELYQ</sequence>
<evidence type="ECO:0000256" key="2">
    <source>
        <dbReference type="ARBA" id="ARBA00023125"/>
    </source>
</evidence>
<feature type="domain" description="HTH merR-type" evidence="4">
    <location>
        <begin position="3"/>
        <end position="72"/>
    </location>
</feature>
<keyword evidence="6" id="KW-1185">Reference proteome</keyword>
<dbReference type="Gene3D" id="1.10.1660.10">
    <property type="match status" value="1"/>
</dbReference>
<dbReference type="RefSeq" id="WP_155306144.1">
    <property type="nucleotide sequence ID" value="NZ_AP021875.1"/>
</dbReference>
<dbReference type="InterPro" id="IPR000551">
    <property type="entry name" value="MerR-type_HTH_dom"/>
</dbReference>
<reference evidence="5 6" key="1">
    <citation type="submission" date="2019-11" db="EMBL/GenBank/DDBJ databases">
        <title>Comparative genomics of hydrocarbon-degrading Desulfosarcina strains.</title>
        <authorList>
            <person name="Watanabe M."/>
            <person name="Kojima H."/>
            <person name="Fukui M."/>
        </authorList>
    </citation>
    <scope>NUCLEOTIDE SEQUENCE [LARGE SCALE GENOMIC DNA]</scope>
    <source>
        <strain evidence="5 6">PP31</strain>
    </source>
</reference>
<protein>
    <submittedName>
        <fullName evidence="5">Hg(II)-responsive transcriptional regulator</fullName>
    </submittedName>
</protein>
<dbReference type="InterPro" id="IPR009061">
    <property type="entry name" value="DNA-bd_dom_put_sf"/>
</dbReference>
<name>A0A5K7ZCD7_9BACT</name>
<dbReference type="OrthoDB" id="9792348at2"/>
<dbReference type="Pfam" id="PF13411">
    <property type="entry name" value="MerR_1"/>
    <property type="match status" value="1"/>
</dbReference>
<accession>A0A5K7ZCD7</accession>
<dbReference type="PRINTS" id="PR00040">
    <property type="entry name" value="HTHMERR"/>
</dbReference>
<keyword evidence="2" id="KW-0238">DNA-binding</keyword>
<evidence type="ECO:0000313" key="5">
    <source>
        <dbReference type="EMBL" id="BBO77391.1"/>
    </source>
</evidence>
<keyword evidence="1" id="KW-0805">Transcription regulation</keyword>
<evidence type="ECO:0000256" key="1">
    <source>
        <dbReference type="ARBA" id="ARBA00023015"/>
    </source>
</evidence>
<evidence type="ECO:0000256" key="3">
    <source>
        <dbReference type="ARBA" id="ARBA00023163"/>
    </source>
</evidence>
<keyword evidence="3" id="KW-0804">Transcription</keyword>
<dbReference type="AlphaFoldDB" id="A0A5K7ZCD7"/>
<dbReference type="EMBL" id="AP021875">
    <property type="protein sequence ID" value="BBO77391.1"/>
    <property type="molecule type" value="Genomic_DNA"/>
</dbReference>
<gene>
    <name evidence="5" type="ORF">DSCW_48080</name>
</gene>
<dbReference type="GO" id="GO:0003677">
    <property type="term" value="F:DNA binding"/>
    <property type="evidence" value="ECO:0007669"/>
    <property type="project" value="UniProtKB-KW"/>
</dbReference>
<dbReference type="SUPFAM" id="SSF46955">
    <property type="entry name" value="Putative DNA-binding domain"/>
    <property type="match status" value="1"/>
</dbReference>